<proteinExistence type="predicted"/>
<sequence>VHDDSSTTGLTRDAAPVVPIRNQAAAPPVYGLILAFLPVFIATYICSTRYSDFRHMGFDILFGALIGIATSWFAFRWYHLPIQQGAGWAWGARSRDRAWAVGVGRLGYVGTEGWGPKKNFGDASSVGQRARLNGNKRLNASSSDVEAGLAGRRDMTGPGLEEMDDQALPNNVQSRH</sequence>
<comment type="caution">
    <text evidence="1">The sequence shown here is derived from an EMBL/GenBank/DDBJ whole genome shotgun (WGS) entry which is preliminary data.</text>
</comment>
<reference evidence="1" key="1">
    <citation type="submission" date="2024-09" db="EMBL/GenBank/DDBJ databases">
        <title>Black Yeasts Isolated from many extreme environments.</title>
        <authorList>
            <person name="Coleine C."/>
            <person name="Stajich J.E."/>
            <person name="Selbmann L."/>
        </authorList>
    </citation>
    <scope>NUCLEOTIDE SEQUENCE</scope>
    <source>
        <strain evidence="1">CCFEE 5737</strain>
    </source>
</reference>
<keyword evidence="2" id="KW-1185">Reference proteome</keyword>
<accession>A0ACC3DJF7</accession>
<dbReference type="Proteomes" id="UP001186974">
    <property type="component" value="Unassembled WGS sequence"/>
</dbReference>
<evidence type="ECO:0000313" key="1">
    <source>
        <dbReference type="EMBL" id="KAK3076629.1"/>
    </source>
</evidence>
<organism evidence="1 2">
    <name type="scientific">Coniosporium uncinatum</name>
    <dbReference type="NCBI Taxonomy" id="93489"/>
    <lineage>
        <taxon>Eukaryota</taxon>
        <taxon>Fungi</taxon>
        <taxon>Dikarya</taxon>
        <taxon>Ascomycota</taxon>
        <taxon>Pezizomycotina</taxon>
        <taxon>Dothideomycetes</taxon>
        <taxon>Dothideomycetes incertae sedis</taxon>
        <taxon>Coniosporium</taxon>
    </lineage>
</organism>
<protein>
    <submittedName>
        <fullName evidence="1">Uncharacterized protein</fullName>
    </submittedName>
</protein>
<name>A0ACC3DJF7_9PEZI</name>
<feature type="non-terminal residue" evidence="1">
    <location>
        <position position="1"/>
    </location>
</feature>
<dbReference type="EMBL" id="JAWDJW010003747">
    <property type="protein sequence ID" value="KAK3076629.1"/>
    <property type="molecule type" value="Genomic_DNA"/>
</dbReference>
<gene>
    <name evidence="1" type="ORF">LTS18_012489</name>
</gene>
<evidence type="ECO:0000313" key="2">
    <source>
        <dbReference type="Proteomes" id="UP001186974"/>
    </source>
</evidence>